<dbReference type="EMBL" id="ACCU02000001">
    <property type="protein sequence ID" value="EEE43376.1"/>
    <property type="molecule type" value="Genomic_DNA"/>
</dbReference>
<sequence length="366" mass="40822">MLIEQLEQLARIKEPEARSKLIRTLVGEYARSEDHDPTENERELFSRIVLSVFDQLDRSARYELVVRLAKTNRIIPDLADRLAQEDFALSEPVIECSPVISQDALMAIATNGGDDKRAVMAHRDDLSEEVTDKLIARSARPVVHALLENLDAPFSVRGVLALLIFANTEVEVLGGLARRALRDSEFLETQMQILETNCPIFPAPLKRAIEEETLEKLAAQINNIKRGEGDIEIDGVIYSRHEASVQIANGELSFDAILRTLFEEQRLDAAIWLISRKINLADDVVSDTLKSDADGAIMRLMLQTGIHEKTYRDFLKARCEWLDRSTRSIPELVMRYKKELKKPRASAAAAAAAAAAATLGATVTAH</sequence>
<proteinExistence type="predicted"/>
<organism evidence="1 2">
    <name type="scientific">Roseibium alexandrii (strain DSM 17067 / NCIMB 14079 / DFL-11)</name>
    <name type="common">Labrenzia alexandrii</name>
    <dbReference type="NCBI Taxonomy" id="244592"/>
    <lineage>
        <taxon>Bacteria</taxon>
        <taxon>Pseudomonadati</taxon>
        <taxon>Pseudomonadota</taxon>
        <taxon>Alphaproteobacteria</taxon>
        <taxon>Hyphomicrobiales</taxon>
        <taxon>Stappiaceae</taxon>
        <taxon>Roseibium</taxon>
    </lineage>
</organism>
<name>A0A5E8GU97_ROSAD</name>
<dbReference type="AlphaFoldDB" id="A0A5E8GU97"/>
<reference evidence="1 2" key="2">
    <citation type="submission" date="2013-04" db="EMBL/GenBank/DDBJ databases">
        <authorList>
            <person name="Fiebig A."/>
            <person name="Pradella S."/>
            <person name="Wagner-Doebler I."/>
        </authorList>
    </citation>
    <scope>NUCLEOTIDE SEQUENCE [LARGE SCALE GENOMIC DNA]</scope>
    <source>
        <strain evidence="2">DSM 17067 / NCIMB 14079 / DFL-11</strain>
    </source>
</reference>
<dbReference type="Proteomes" id="UP000004703">
    <property type="component" value="Chromosome"/>
</dbReference>
<accession>A0A5E8GU97</accession>
<protein>
    <submittedName>
        <fullName evidence="1">Uncharacterized protein (DUF2336)</fullName>
    </submittedName>
</protein>
<evidence type="ECO:0000313" key="2">
    <source>
        <dbReference type="Proteomes" id="UP000004703"/>
    </source>
</evidence>
<evidence type="ECO:0000313" key="1">
    <source>
        <dbReference type="EMBL" id="EEE43376.1"/>
    </source>
</evidence>
<dbReference type="Pfam" id="PF10098">
    <property type="entry name" value="DUF2336"/>
    <property type="match status" value="1"/>
</dbReference>
<comment type="caution">
    <text evidence="1">The sequence shown here is derived from an EMBL/GenBank/DDBJ whole genome shotgun (WGS) entry which is preliminary data.</text>
</comment>
<reference evidence="1 2" key="1">
    <citation type="submission" date="2008-01" db="EMBL/GenBank/DDBJ databases">
        <authorList>
            <person name="Wagner-Dobler I."/>
            <person name="Ferriera S."/>
            <person name="Johnson J."/>
            <person name="Kravitz S."/>
            <person name="Beeson K."/>
            <person name="Sutton G."/>
            <person name="Rogers Y.-H."/>
            <person name="Friedman R."/>
            <person name="Frazier M."/>
            <person name="Venter J.C."/>
        </authorList>
    </citation>
    <scope>NUCLEOTIDE SEQUENCE [LARGE SCALE GENOMIC DNA]</scope>
    <source>
        <strain evidence="2">DSM 17067 / NCIMB 14079 / DFL-11</strain>
    </source>
</reference>
<gene>
    <name evidence="1" type="ORF">SADFL11_662</name>
</gene>
<dbReference type="RefSeq" id="WP_008189513.1">
    <property type="nucleotide sequence ID" value="NZ_CM011002.1"/>
</dbReference>
<dbReference type="InterPro" id="IPR019285">
    <property type="entry name" value="DUF2336"/>
</dbReference>